<evidence type="ECO:0000313" key="2">
    <source>
        <dbReference type="Proteomes" id="UP001459277"/>
    </source>
</evidence>
<keyword evidence="2" id="KW-1185">Reference proteome</keyword>
<dbReference type="AlphaFoldDB" id="A0AAW2CSI7"/>
<dbReference type="Proteomes" id="UP001459277">
    <property type="component" value="Unassembled WGS sequence"/>
</dbReference>
<accession>A0AAW2CSI7</accession>
<sequence length="125" mass="14211">MLTTSEAGSRRMATRGWCRRRLMVVGDGRKRLFSGKGSKFMGHEIFEIPPQFFWSSKMHKQKQVIPRDVIDIDKGGDSADVMFIDRKVHTRNTLQSNKGKKIKDVSDGYGGHQAKVMNCKLVEVP</sequence>
<gene>
    <name evidence="1" type="ORF">SO802_015003</name>
</gene>
<name>A0AAW2CSI7_9ROSI</name>
<comment type="caution">
    <text evidence="1">The sequence shown here is derived from an EMBL/GenBank/DDBJ whole genome shotgun (WGS) entry which is preliminary data.</text>
</comment>
<organism evidence="1 2">
    <name type="scientific">Lithocarpus litseifolius</name>
    <dbReference type="NCBI Taxonomy" id="425828"/>
    <lineage>
        <taxon>Eukaryota</taxon>
        <taxon>Viridiplantae</taxon>
        <taxon>Streptophyta</taxon>
        <taxon>Embryophyta</taxon>
        <taxon>Tracheophyta</taxon>
        <taxon>Spermatophyta</taxon>
        <taxon>Magnoliopsida</taxon>
        <taxon>eudicotyledons</taxon>
        <taxon>Gunneridae</taxon>
        <taxon>Pentapetalae</taxon>
        <taxon>rosids</taxon>
        <taxon>fabids</taxon>
        <taxon>Fagales</taxon>
        <taxon>Fagaceae</taxon>
        <taxon>Lithocarpus</taxon>
    </lineage>
</organism>
<dbReference type="EMBL" id="JAZDWU010000005">
    <property type="protein sequence ID" value="KAL0001222.1"/>
    <property type="molecule type" value="Genomic_DNA"/>
</dbReference>
<protein>
    <submittedName>
        <fullName evidence="1">Uncharacterized protein</fullName>
    </submittedName>
</protein>
<reference evidence="1 2" key="1">
    <citation type="submission" date="2024-01" db="EMBL/GenBank/DDBJ databases">
        <title>A telomere-to-telomere, gap-free genome of sweet tea (Lithocarpus litseifolius).</title>
        <authorList>
            <person name="Zhou J."/>
        </authorList>
    </citation>
    <scope>NUCLEOTIDE SEQUENCE [LARGE SCALE GENOMIC DNA]</scope>
    <source>
        <strain evidence="1">Zhou-2022a</strain>
        <tissue evidence="1">Leaf</tissue>
    </source>
</reference>
<proteinExistence type="predicted"/>
<evidence type="ECO:0000313" key="1">
    <source>
        <dbReference type="EMBL" id="KAL0001222.1"/>
    </source>
</evidence>